<proteinExistence type="predicted"/>
<comment type="subcellular location">
    <subcellularLocation>
        <location evidence="1">Nucleus</location>
    </subcellularLocation>
</comment>
<dbReference type="SUPFAM" id="SSF46689">
    <property type="entry name" value="Homeodomain-like"/>
    <property type="match status" value="1"/>
</dbReference>
<dbReference type="CDD" id="cd00167">
    <property type="entry name" value="SANT"/>
    <property type="match status" value="1"/>
</dbReference>
<feature type="non-terminal residue" evidence="3">
    <location>
        <position position="1"/>
    </location>
</feature>
<dbReference type="GO" id="GO:0016589">
    <property type="term" value="C:NURF complex"/>
    <property type="evidence" value="ECO:0007669"/>
    <property type="project" value="TreeGrafter"/>
</dbReference>
<dbReference type="PANTHER" id="PTHR21397">
    <property type="entry name" value="CHROMATIN COMPLEXES SUBUNIT BAP18-RELATED"/>
    <property type="match status" value="1"/>
</dbReference>
<sequence length="395" mass="42849">VFVLKCASKQLTLDAAPQRWGPVSGSVISFGVLKLVNYLQVGEIFTAAGQAFSRLGDLTMQLHPNAESPSGKWTEEEINMLHSSILRFSDDLNKISSSIKNRTVSQIRQALKKKAFEDAGIPAKQVPVQQVQHVIQTVQQLPTQQTHVVKQQTIQLNTIQQQHQNVNVITQQQQQHHQPQQTQSGTPQTVHIQHVQRILPVQATQVSQQQHHPQPTLTAPQSLQTSPKQIIIQQTSAATQIIQQPQTTTVTLQQFQQLQQQQKALLAVSAGSTMATVTENVVLQPATSTQMAQVVQSVQQQSAQQQTTSQQALAVASSAAAITAVAPTTAMVPATGVVSGVAVTTTAPQTTSSIALKSGPDVMMTLNRINTQEHEEECLPADVVKLDFANEEVTG</sequence>
<dbReference type="InterPro" id="IPR001005">
    <property type="entry name" value="SANT/Myb"/>
</dbReference>
<dbReference type="AlphaFoldDB" id="A0A034VNZ4"/>
<feature type="region of interest" description="Disordered" evidence="2">
    <location>
        <begin position="203"/>
        <end position="223"/>
    </location>
</feature>
<dbReference type="PANTHER" id="PTHR21397:SF2">
    <property type="entry name" value="CHROMATIN COMPLEXES SUBUNIT BAP18"/>
    <property type="match status" value="1"/>
</dbReference>
<dbReference type="GO" id="GO:0071339">
    <property type="term" value="C:MLL1 complex"/>
    <property type="evidence" value="ECO:0007669"/>
    <property type="project" value="TreeGrafter"/>
</dbReference>
<evidence type="ECO:0000313" key="3">
    <source>
        <dbReference type="EMBL" id="JAC45041.1"/>
    </source>
</evidence>
<reference evidence="3" key="1">
    <citation type="journal article" date="2014" name="BMC Genomics">
        <title>Characterizing the developmental transcriptome of the oriental fruit fly, Bactrocera dorsalis (Diptera: Tephritidae) through comparative genomic analysis with Drosophila melanogaster utilizing modENCODE datasets.</title>
        <authorList>
            <person name="Geib S.M."/>
            <person name="Calla B."/>
            <person name="Hall B."/>
            <person name="Hou S."/>
            <person name="Manoukis N.C."/>
        </authorList>
    </citation>
    <scope>NUCLEOTIDE SEQUENCE</scope>
    <source>
        <strain evidence="3">Punador</strain>
    </source>
</reference>
<evidence type="ECO:0000256" key="1">
    <source>
        <dbReference type="ARBA" id="ARBA00004123"/>
    </source>
</evidence>
<dbReference type="OrthoDB" id="10021571at2759"/>
<name>A0A034VNZ4_BACDO</name>
<accession>A0A034VNZ4</accession>
<dbReference type="InterPro" id="IPR009057">
    <property type="entry name" value="Homeodomain-like_sf"/>
</dbReference>
<dbReference type="Gene3D" id="1.10.10.60">
    <property type="entry name" value="Homeodomain-like"/>
    <property type="match status" value="1"/>
</dbReference>
<dbReference type="EMBL" id="GAKP01013911">
    <property type="protein sequence ID" value="JAC45041.1"/>
    <property type="molecule type" value="Transcribed_RNA"/>
</dbReference>
<gene>
    <name evidence="3" type="primary">BAP18</name>
</gene>
<protein>
    <submittedName>
        <fullName evidence="3">Chromatin complexes subunit BAP18</fullName>
    </submittedName>
</protein>
<evidence type="ECO:0000256" key="2">
    <source>
        <dbReference type="SAM" id="MobiDB-lite"/>
    </source>
</evidence>
<organism evidence="3">
    <name type="scientific">Bactrocera dorsalis</name>
    <name type="common">Oriental fruit fly</name>
    <name type="synonym">Dacus dorsalis</name>
    <dbReference type="NCBI Taxonomy" id="27457"/>
    <lineage>
        <taxon>Eukaryota</taxon>
        <taxon>Metazoa</taxon>
        <taxon>Ecdysozoa</taxon>
        <taxon>Arthropoda</taxon>
        <taxon>Hexapoda</taxon>
        <taxon>Insecta</taxon>
        <taxon>Pterygota</taxon>
        <taxon>Neoptera</taxon>
        <taxon>Endopterygota</taxon>
        <taxon>Diptera</taxon>
        <taxon>Brachycera</taxon>
        <taxon>Muscomorpha</taxon>
        <taxon>Tephritoidea</taxon>
        <taxon>Tephritidae</taxon>
        <taxon>Bactrocera</taxon>
        <taxon>Bactrocera</taxon>
    </lineage>
</organism>
<feature type="region of interest" description="Disordered" evidence="2">
    <location>
        <begin position="170"/>
        <end position="190"/>
    </location>
</feature>